<dbReference type="InterPro" id="IPR018060">
    <property type="entry name" value="HTH_AraC"/>
</dbReference>
<dbReference type="InterPro" id="IPR009057">
    <property type="entry name" value="Homeodomain-like_sf"/>
</dbReference>
<dbReference type="InterPro" id="IPR020449">
    <property type="entry name" value="Tscrpt_reg_AraC-type_HTH"/>
</dbReference>
<dbReference type="SMART" id="SM00342">
    <property type="entry name" value="HTH_ARAC"/>
    <property type="match status" value="1"/>
</dbReference>
<dbReference type="AlphaFoldDB" id="A0A1H6CZA6"/>
<protein>
    <submittedName>
        <fullName evidence="5">Transcriptional regulator, AraC family</fullName>
    </submittedName>
</protein>
<evidence type="ECO:0000313" key="6">
    <source>
        <dbReference type="Proteomes" id="UP000236743"/>
    </source>
</evidence>
<proteinExistence type="predicted"/>
<evidence type="ECO:0000256" key="3">
    <source>
        <dbReference type="ARBA" id="ARBA00023163"/>
    </source>
</evidence>
<dbReference type="PANTHER" id="PTHR46796">
    <property type="entry name" value="HTH-TYPE TRANSCRIPTIONAL ACTIVATOR RHAS-RELATED"/>
    <property type="match status" value="1"/>
</dbReference>
<accession>A0A1H6CZA6</accession>
<dbReference type="GO" id="GO:0003700">
    <property type="term" value="F:DNA-binding transcription factor activity"/>
    <property type="evidence" value="ECO:0007669"/>
    <property type="project" value="InterPro"/>
</dbReference>
<dbReference type="EMBL" id="FNUY01000013">
    <property type="protein sequence ID" value="SEG78084.1"/>
    <property type="molecule type" value="Genomic_DNA"/>
</dbReference>
<dbReference type="PRINTS" id="PR00032">
    <property type="entry name" value="HTHARAC"/>
</dbReference>
<dbReference type="Proteomes" id="UP000236743">
    <property type="component" value="Unassembled WGS sequence"/>
</dbReference>
<organism evidence="5 6">
    <name type="scientific">Bosea lathyri</name>
    <dbReference type="NCBI Taxonomy" id="1036778"/>
    <lineage>
        <taxon>Bacteria</taxon>
        <taxon>Pseudomonadati</taxon>
        <taxon>Pseudomonadota</taxon>
        <taxon>Alphaproteobacteria</taxon>
        <taxon>Hyphomicrobiales</taxon>
        <taxon>Boseaceae</taxon>
        <taxon>Bosea</taxon>
    </lineage>
</organism>
<dbReference type="GO" id="GO:0043565">
    <property type="term" value="F:sequence-specific DNA binding"/>
    <property type="evidence" value="ECO:0007669"/>
    <property type="project" value="InterPro"/>
</dbReference>
<keyword evidence="1" id="KW-0805">Transcription regulation</keyword>
<reference evidence="5 6" key="1">
    <citation type="submission" date="2016-10" db="EMBL/GenBank/DDBJ databases">
        <authorList>
            <person name="de Groot N.N."/>
        </authorList>
    </citation>
    <scope>NUCLEOTIDE SEQUENCE [LARGE SCALE GENOMIC DNA]</scope>
    <source>
        <strain evidence="5 6">DSM 26656</strain>
    </source>
</reference>
<dbReference type="Pfam" id="PF12833">
    <property type="entry name" value="HTH_18"/>
    <property type="match status" value="1"/>
</dbReference>
<evidence type="ECO:0000256" key="2">
    <source>
        <dbReference type="ARBA" id="ARBA00023125"/>
    </source>
</evidence>
<gene>
    <name evidence="5" type="ORF">SAMN04488115_11395</name>
</gene>
<dbReference type="PROSITE" id="PS01124">
    <property type="entry name" value="HTH_ARAC_FAMILY_2"/>
    <property type="match status" value="1"/>
</dbReference>
<keyword evidence="2" id="KW-0238">DNA-binding</keyword>
<sequence length="370" mass="40162">MDLRERVMGLRRTEVPKAMDVAVATRSRSGVARGGDAAGSETFSPFWLVSSMVEREEASALSHKVLGHGVAREAVGAGLSLPFDARCVLTTRPDIGLMSCFSPAPRWSWPQGGAALRGGAGLQKAPRHVLVRPADGRVAIEQAGRRIVLRAREAAVICVGCETQFSLVEIGRIDLIALDATRLPALDDAHDSGLMQAMPRGNRGLQVLAHYGALLMRGLLPLNSAGLQSLAIGHIHDLVGIMLAERDLPASMPAIDRRSGRLAAIKADVEARLERRDLSIDMIAALHGVSSRAIQKLFESERRTFSDYVLERRLERAWHRLVTIEGRGPTISTVAFEVGFGDLSYFNRSFRKRFGRSPSQVKAGAQPEPA</sequence>
<dbReference type="Gene3D" id="1.10.10.60">
    <property type="entry name" value="Homeodomain-like"/>
    <property type="match status" value="1"/>
</dbReference>
<dbReference type="SUPFAM" id="SSF46689">
    <property type="entry name" value="Homeodomain-like"/>
    <property type="match status" value="1"/>
</dbReference>
<evidence type="ECO:0000256" key="1">
    <source>
        <dbReference type="ARBA" id="ARBA00023015"/>
    </source>
</evidence>
<keyword evidence="3" id="KW-0804">Transcription</keyword>
<feature type="domain" description="HTH araC/xylS-type" evidence="4">
    <location>
        <begin position="263"/>
        <end position="364"/>
    </location>
</feature>
<name>A0A1H6CZA6_9HYPH</name>
<keyword evidence="6" id="KW-1185">Reference proteome</keyword>
<dbReference type="InterPro" id="IPR050204">
    <property type="entry name" value="AraC_XylS_family_regulators"/>
</dbReference>
<evidence type="ECO:0000313" key="5">
    <source>
        <dbReference type="EMBL" id="SEG78084.1"/>
    </source>
</evidence>
<evidence type="ECO:0000259" key="4">
    <source>
        <dbReference type="PROSITE" id="PS01124"/>
    </source>
</evidence>
<dbReference type="PANTHER" id="PTHR46796:SF6">
    <property type="entry name" value="ARAC SUBFAMILY"/>
    <property type="match status" value="1"/>
</dbReference>